<comment type="similarity">
    <text evidence="1 3">Belongs to the TPP enzyme family.</text>
</comment>
<dbReference type="Pfam" id="PF02776">
    <property type="entry name" value="TPP_enzyme_N"/>
    <property type="match status" value="1"/>
</dbReference>
<dbReference type="GO" id="GO:0030976">
    <property type="term" value="F:thiamine pyrophosphate binding"/>
    <property type="evidence" value="ECO:0007669"/>
    <property type="project" value="InterPro"/>
</dbReference>
<feature type="domain" description="Thiamine pyrophosphate enzyme central" evidence="4">
    <location>
        <begin position="208"/>
        <end position="342"/>
    </location>
</feature>
<evidence type="ECO:0000259" key="4">
    <source>
        <dbReference type="Pfam" id="PF00205"/>
    </source>
</evidence>
<sequence length="612" mass="68190">MMNDIIKVSDLIADFLINNEIKHVFGIIGAGNAHVFDSIQQKGYTEIICVHHEQAACMAMQTYYRTNGKVTAAILTTGAGSTNGITGVVSAWADSIPGIIISGNEHSKFVELHKDLRMWGVQGYDSPSMVEKVTKYATNVLETNKVVYELEKAYAIATHGRPGPCWIDIPMNLQSSNIEERDVIHFETSELPELNLDSDLSLSENVELLVESIKKAERPLFWFGNGIRLANAESLLKPLLEKYGIPALVTWAGIDSIDSNHPLVYGRAGTYGQRSANFILQNCDLLICIGTRMAISQIGYDINELARDADIAVVDIDKFELNKYKERYKYSINADAGIFIKKMLDKELGQSLNFLNWIEICNNYRSKYPWFNSDDHPDKDGFINSYQFMEKLNLHLKPDQHITTDMGTALLSGHQVLRIGKDQRLMTSTGLGEMGYGLPAAIGASVARGKGEVLCLNCDGGMMMNLQELQTIVHYKLPIKLFVFNNDGYLMIKHTQNALFNGRRAGVDSNSGVTCPNFSALAKAFEMPSFQIRSWEDFDIVVPQVQEISGPVICEVFMHPYQLFVPKLGLAIQSDGSLISPPLEDLSPFISRDELEKNMLNGLHPKSSNIEV</sequence>
<name>A0A226HFF0_9FLAO</name>
<dbReference type="Gene3D" id="3.40.50.970">
    <property type="match status" value="2"/>
</dbReference>
<dbReference type="InterPro" id="IPR029035">
    <property type="entry name" value="DHS-like_NAD/FAD-binding_dom"/>
</dbReference>
<dbReference type="GO" id="GO:0005948">
    <property type="term" value="C:acetolactate synthase complex"/>
    <property type="evidence" value="ECO:0007669"/>
    <property type="project" value="TreeGrafter"/>
</dbReference>
<dbReference type="InterPro" id="IPR012000">
    <property type="entry name" value="Thiamin_PyroP_enz_cen_dom"/>
</dbReference>
<feature type="domain" description="Thiamine pyrophosphate enzyme N-terminal TPP-binding" evidence="6">
    <location>
        <begin position="7"/>
        <end position="111"/>
    </location>
</feature>
<keyword evidence="8" id="KW-1185">Reference proteome</keyword>
<evidence type="ECO:0000256" key="1">
    <source>
        <dbReference type="ARBA" id="ARBA00007812"/>
    </source>
</evidence>
<dbReference type="Pfam" id="PF00205">
    <property type="entry name" value="TPP_enzyme_M"/>
    <property type="match status" value="1"/>
</dbReference>
<dbReference type="GO" id="GO:0050660">
    <property type="term" value="F:flavin adenine dinucleotide binding"/>
    <property type="evidence" value="ECO:0007669"/>
    <property type="project" value="TreeGrafter"/>
</dbReference>
<evidence type="ECO:0000256" key="2">
    <source>
        <dbReference type="ARBA" id="ARBA00023052"/>
    </source>
</evidence>
<dbReference type="PANTHER" id="PTHR18968">
    <property type="entry name" value="THIAMINE PYROPHOSPHATE ENZYMES"/>
    <property type="match status" value="1"/>
</dbReference>
<evidence type="ECO:0000256" key="3">
    <source>
        <dbReference type="RuleBase" id="RU362132"/>
    </source>
</evidence>
<evidence type="ECO:0000313" key="7">
    <source>
        <dbReference type="EMBL" id="OXA92180.1"/>
    </source>
</evidence>
<dbReference type="GO" id="GO:0000287">
    <property type="term" value="F:magnesium ion binding"/>
    <property type="evidence" value="ECO:0007669"/>
    <property type="project" value="InterPro"/>
</dbReference>
<proteinExistence type="inferred from homology"/>
<dbReference type="Pfam" id="PF02775">
    <property type="entry name" value="TPP_enzyme_C"/>
    <property type="match status" value="1"/>
</dbReference>
<dbReference type="InterPro" id="IPR011766">
    <property type="entry name" value="TPP_enzyme_TPP-bd"/>
</dbReference>
<evidence type="ECO:0000313" key="8">
    <source>
        <dbReference type="Proteomes" id="UP000198345"/>
    </source>
</evidence>
<dbReference type="PANTHER" id="PTHR18968:SF142">
    <property type="entry name" value="ACETOLACTATE SYNTHASE"/>
    <property type="match status" value="1"/>
</dbReference>
<dbReference type="GO" id="GO:0009097">
    <property type="term" value="P:isoleucine biosynthetic process"/>
    <property type="evidence" value="ECO:0007669"/>
    <property type="project" value="TreeGrafter"/>
</dbReference>
<feature type="domain" description="Thiamine pyrophosphate enzyme TPP-binding" evidence="5">
    <location>
        <begin position="405"/>
        <end position="556"/>
    </location>
</feature>
<organism evidence="7 8">
    <name type="scientific">Flavobacterium hercynium</name>
    <dbReference type="NCBI Taxonomy" id="387094"/>
    <lineage>
        <taxon>Bacteria</taxon>
        <taxon>Pseudomonadati</taxon>
        <taxon>Bacteroidota</taxon>
        <taxon>Flavobacteriia</taxon>
        <taxon>Flavobacteriales</taxon>
        <taxon>Flavobacteriaceae</taxon>
        <taxon>Flavobacterium</taxon>
    </lineage>
</organism>
<protein>
    <submittedName>
        <fullName evidence="7">Acetolactate synthase large subunit</fullName>
    </submittedName>
</protein>
<evidence type="ECO:0000259" key="6">
    <source>
        <dbReference type="Pfam" id="PF02776"/>
    </source>
</evidence>
<dbReference type="GO" id="GO:0003984">
    <property type="term" value="F:acetolactate synthase activity"/>
    <property type="evidence" value="ECO:0007669"/>
    <property type="project" value="TreeGrafter"/>
</dbReference>
<gene>
    <name evidence="7" type="ORF">B0A66_10465</name>
</gene>
<evidence type="ECO:0000259" key="5">
    <source>
        <dbReference type="Pfam" id="PF02775"/>
    </source>
</evidence>
<dbReference type="CDD" id="cd00568">
    <property type="entry name" value="TPP_enzymes"/>
    <property type="match status" value="1"/>
</dbReference>
<dbReference type="Proteomes" id="UP000198345">
    <property type="component" value="Unassembled WGS sequence"/>
</dbReference>
<dbReference type="GO" id="GO:0009099">
    <property type="term" value="P:L-valine biosynthetic process"/>
    <property type="evidence" value="ECO:0007669"/>
    <property type="project" value="TreeGrafter"/>
</dbReference>
<reference evidence="7 8" key="1">
    <citation type="submission" date="2016-11" db="EMBL/GenBank/DDBJ databases">
        <title>Whole genomes of Flavobacteriaceae.</title>
        <authorList>
            <person name="Stine C."/>
            <person name="Li C."/>
            <person name="Tadesse D."/>
        </authorList>
    </citation>
    <scope>NUCLEOTIDE SEQUENCE [LARGE SCALE GENOMIC DNA]</scope>
    <source>
        <strain evidence="7 8">DSM 18292</strain>
    </source>
</reference>
<dbReference type="InterPro" id="IPR045229">
    <property type="entry name" value="TPP_enz"/>
</dbReference>
<comment type="caution">
    <text evidence="7">The sequence shown here is derived from an EMBL/GenBank/DDBJ whole genome shotgun (WGS) entry which is preliminary data.</text>
</comment>
<keyword evidence="2 3" id="KW-0786">Thiamine pyrophosphate</keyword>
<dbReference type="SUPFAM" id="SSF52518">
    <property type="entry name" value="Thiamin diphosphate-binding fold (THDP-binding)"/>
    <property type="match status" value="2"/>
</dbReference>
<dbReference type="AlphaFoldDB" id="A0A226HFF0"/>
<dbReference type="CDD" id="cd07035">
    <property type="entry name" value="TPP_PYR_POX_like"/>
    <property type="match status" value="1"/>
</dbReference>
<dbReference type="OrthoDB" id="4494979at2"/>
<dbReference type="InterPro" id="IPR029061">
    <property type="entry name" value="THDP-binding"/>
</dbReference>
<dbReference type="SUPFAM" id="SSF52467">
    <property type="entry name" value="DHS-like NAD/FAD-binding domain"/>
    <property type="match status" value="1"/>
</dbReference>
<dbReference type="InterPro" id="IPR012001">
    <property type="entry name" value="Thiamin_PyroP_enz_TPP-bd_dom"/>
</dbReference>
<accession>A0A226HFF0</accession>
<dbReference type="Gene3D" id="3.40.50.1220">
    <property type="entry name" value="TPP-binding domain"/>
    <property type="match status" value="1"/>
</dbReference>
<dbReference type="EMBL" id="MUGW01000020">
    <property type="protein sequence ID" value="OXA92180.1"/>
    <property type="molecule type" value="Genomic_DNA"/>
</dbReference>